<gene>
    <name evidence="2" type="ORF">SPRG_07083</name>
</gene>
<dbReference type="STRING" id="695850.A0A067C9N8"/>
<dbReference type="PANTHER" id="PTHR33487">
    <property type="entry name" value="CILIA- AND FLAGELLA-ASSOCIATED PROTEIN 54"/>
    <property type="match status" value="1"/>
</dbReference>
<keyword evidence="3" id="KW-1185">Reference proteome</keyword>
<evidence type="ECO:0000313" key="2">
    <source>
        <dbReference type="EMBL" id="KDO27494.1"/>
    </source>
</evidence>
<name>A0A067C9N8_SAPPC</name>
<dbReference type="InterPro" id="IPR027912">
    <property type="entry name" value="CFAP54"/>
</dbReference>
<dbReference type="EMBL" id="KK583217">
    <property type="protein sequence ID" value="KDO27494.1"/>
    <property type="molecule type" value="Genomic_DNA"/>
</dbReference>
<proteinExistence type="predicted"/>
<dbReference type="OrthoDB" id="2104158at2759"/>
<dbReference type="GO" id="GO:0060271">
    <property type="term" value="P:cilium assembly"/>
    <property type="evidence" value="ECO:0007669"/>
    <property type="project" value="TreeGrafter"/>
</dbReference>
<dbReference type="PANTHER" id="PTHR33487:SF1">
    <property type="entry name" value="CILIA- AND FLAGELLA-ASSOCIATED PROTEIN 54"/>
    <property type="match status" value="1"/>
</dbReference>
<dbReference type="GeneID" id="24129387"/>
<feature type="compositionally biased region" description="Polar residues" evidence="1">
    <location>
        <begin position="1232"/>
        <end position="1242"/>
    </location>
</feature>
<evidence type="ECO:0000313" key="3">
    <source>
        <dbReference type="Proteomes" id="UP000030745"/>
    </source>
</evidence>
<accession>A0A067C9N8</accession>
<organism evidence="2 3">
    <name type="scientific">Saprolegnia parasitica (strain CBS 223.65)</name>
    <dbReference type="NCBI Taxonomy" id="695850"/>
    <lineage>
        <taxon>Eukaryota</taxon>
        <taxon>Sar</taxon>
        <taxon>Stramenopiles</taxon>
        <taxon>Oomycota</taxon>
        <taxon>Saprolegniomycetes</taxon>
        <taxon>Saprolegniales</taxon>
        <taxon>Saprolegniaceae</taxon>
        <taxon>Saprolegnia</taxon>
    </lineage>
</organism>
<dbReference type="Pfam" id="PF14858">
    <property type="entry name" value="CFAP54_N"/>
    <property type="match status" value="1"/>
</dbReference>
<dbReference type="RefSeq" id="XP_012201928.1">
    <property type="nucleotide sequence ID" value="XM_012346538.1"/>
</dbReference>
<evidence type="ECO:0000256" key="1">
    <source>
        <dbReference type="SAM" id="MobiDB-lite"/>
    </source>
</evidence>
<dbReference type="VEuPathDB" id="FungiDB:SPRG_07083"/>
<protein>
    <submittedName>
        <fullName evidence="2">Uncharacterized protein</fullName>
    </submittedName>
</protein>
<dbReference type="KEGG" id="spar:SPRG_07083"/>
<dbReference type="Proteomes" id="UP000030745">
    <property type="component" value="Unassembled WGS sequence"/>
</dbReference>
<feature type="region of interest" description="Disordered" evidence="1">
    <location>
        <begin position="1208"/>
        <end position="1246"/>
    </location>
</feature>
<dbReference type="OMA" id="FTELNIM"/>
<sequence length="2296" mass="252489">MGKDEVDESVLAANFTHHVQQILSTIKETKGRKFVDLGPGDARPEVGYYGGLGQKLQRLHCEMQAQLSPTLVMELLVGFGDMFFGLQEYTVATIMYGRASSLYSTKEAAPTLSDRQLHVRAMYASALCVVRQLNQRDRCVKCPSTLRRLGDALSSLQQALQHALALAVHRDVVADKATHATCLGHVLNGTIHIVGVCASLQTLRFDADVLPYLKYCSLALDSLLPLGTVQFLAWRTYIYIQIATGYNALALKHPEKRDALWKSALAALDLGLKRVHRLRQEEELDLPLPEATDAALKTAERDLQIAKFPIARCIKAPSAPQLLVSVAKADVESAFSDATARARAMLHSLSVPSASSSWIYFGHWIKPTEPPSPVVIAPADVATMLQALEGLATTLSKDEHVRLLKLCVRYKHWDTFAEVYSSVHPRLSAGVAKDEVDVFHAFVLVMQDVPDEMSVTNLHGDHLSRLVVVLQAAARNDALCALRRDVLAEVVLALWHACIVPSLKALDERLPGEDVPVALQELTKDVLFAMHVVAHAIDLDDVVWRAIVALRLGRLLADVGDTRRGIQVLRVGLDRISVARSACVDVQLHDEVTSTPDGRRILHGAAYGASILLDAAFLPSSTPTDGALFQMQRLNRLLASLETDMTLLLYECEYDDLLRACGRKAFAHLEARLVAECNRNDYRRGLLLLQAARRRAKGRDEQESCLADALRCFHALRDDELDVRHAPEPEAPAPSVHMKPPAPRLASRGATFVSLRLAPFTPLKKRVSYYMVFGKATGAGTDVSLNNMAFPGTGMVVDGSESLVTISGLLPNESYVFAAAAYDSKNAVIEGIGATSRPVVTLHPLVLPLCYGLLAHVAEDLGHLPIALQAAKAVYTEFVDEAPARNRWRVSPLFSHALKLDRSLDGAPRGAIAEYPMHVLHVFLRCVFVLIGPEVGEPATDGRLPCASGRRVVVEDQLHVLSTINRAMLALEVAALTGHHEYMASVSHRLYRLMVPLLHLPSSGGALFQPLCMLLESLQLVPEKHWDSALYATYMCASFELLRMATEMDELKAVHACLKLHDDRLRHLYTHVHAPFRSANVQARSLRDSIFLNSEWMAQLELSATTTISAPDVEKTKGKVTPRDEMHKASSVEEALPGLANVVKAANELRTFFLHHREYLPYVCRVVRLGIDRGEKGLESILHGAMWSCKLVLSSEAKRTLQQLDAAELVPEPPTQAPVADAPSSARGADPTATTVETTPQDASLAAPPDVVDADVYLWSGQVFFLRGLLHVAPASPHADEATLNHLQGPEHDLSWLYLPAYSSPGDRPRHDGVHQLLLNMATATQLFYHAQAWPNLLEAVRAMWNGLWLAWVSPLEFQNGGYDWQPLFVCCMRSWDVLELHTFNVIHDDADVLHRSMDAVDIERPVVATSSQLAAAADATPGLDLTWLTKVTLFTLQVLCHGREWQKLVVLGKRGHVLSGGQSAISELLLPWVVHAQGQRICIQDARVESATSDLAAFIKAFEDSQAKKKKKRSRLVVHEVISDEERAFLTARSVHEAHLRDLTAAQTILKDHGTLLQSWLDLLTRSKNMCLQALDRAQKNVLRRYVLGDDAISKREILGALKACIGLCRQKRATLQLTLALMEQGDYLFAEHDVPGAIKAWTDAIDAVFGALDARLHWRTILAKATMSLNGDGAVIALVCVQLVGKLAWALSTDDLHARLECALLGSAVITTFFTGSLPHPDASTPAAFASYTAKDLVSFLPELHLKLAHPASLVLACSTLLETLLVHRQYIQVLPMACALEAMATTYLRDARGVVQAKRMKAEACIGAGYMRDACRLLSDICNKPQVAFASSKRLGDPDNEPVLRWLCDLSVETLLRELQAKIGSSRVAHLVLLTLLRWIVALAAHEGASAQGTALRAALNAAATTLQASVLKSSSPPSEAPPPSARKGAEPPEPVVPLVHDTEPLHLCDITKVACECDVLLATIALQDGFVEVARTALVRGMKLYSTTPKLERDDDRFFDGVSSELNVLYWLDCRLLSVRCDIAQGHYDDAIALADVALDEAASAHDRVFTRQLRALRIQAQLLRGDRALALADAQTWVTDDDAGLPSLTRAEVCIGLSANHRTDAIASRCVDDHIDALRKSVAVLRTRWRPPTHSWRTKAGWASHTRVIARSFSTSTSLMCPCLWCFKRLWWPGSSTCTARRPTTWPWSISCLPLRAVSRRSGTCVIRRATSSHFYSSSEARCSVGWRRLAPWTRSWKRSRFGSRTADTHGVSCTMRAWSLLLCLAADARTRTCRPRSTTSSSPASSRTRR</sequence>
<reference evidence="2 3" key="1">
    <citation type="journal article" date="2013" name="PLoS Genet.">
        <title>Distinctive expansion of potential virulence genes in the genome of the oomycete fish pathogen Saprolegnia parasitica.</title>
        <authorList>
            <person name="Jiang R.H."/>
            <person name="de Bruijn I."/>
            <person name="Haas B.J."/>
            <person name="Belmonte R."/>
            <person name="Lobach L."/>
            <person name="Christie J."/>
            <person name="van den Ackerveken G."/>
            <person name="Bottin A."/>
            <person name="Bulone V."/>
            <person name="Diaz-Moreno S.M."/>
            <person name="Dumas B."/>
            <person name="Fan L."/>
            <person name="Gaulin E."/>
            <person name="Govers F."/>
            <person name="Grenville-Briggs L.J."/>
            <person name="Horner N.R."/>
            <person name="Levin J.Z."/>
            <person name="Mammella M."/>
            <person name="Meijer H.J."/>
            <person name="Morris P."/>
            <person name="Nusbaum C."/>
            <person name="Oome S."/>
            <person name="Phillips A.J."/>
            <person name="van Rooyen D."/>
            <person name="Rzeszutek E."/>
            <person name="Saraiva M."/>
            <person name="Secombes C.J."/>
            <person name="Seidl M.F."/>
            <person name="Snel B."/>
            <person name="Stassen J.H."/>
            <person name="Sykes S."/>
            <person name="Tripathy S."/>
            <person name="van den Berg H."/>
            <person name="Vega-Arreguin J.C."/>
            <person name="Wawra S."/>
            <person name="Young S.K."/>
            <person name="Zeng Q."/>
            <person name="Dieguez-Uribeondo J."/>
            <person name="Russ C."/>
            <person name="Tyler B.M."/>
            <person name="van West P."/>
        </authorList>
    </citation>
    <scope>NUCLEOTIDE SEQUENCE [LARGE SCALE GENOMIC DNA]</scope>
    <source>
        <strain evidence="2 3">CBS 223.65</strain>
    </source>
</reference>
<feature type="region of interest" description="Disordered" evidence="1">
    <location>
        <begin position="1914"/>
        <end position="1940"/>
    </location>
</feature>